<evidence type="ECO:0000259" key="5">
    <source>
        <dbReference type="PROSITE" id="PS50111"/>
    </source>
</evidence>
<evidence type="ECO:0000313" key="7">
    <source>
        <dbReference type="EMBL" id="MBT0664083.1"/>
    </source>
</evidence>
<reference evidence="7 8" key="1">
    <citation type="submission" date="2021-05" db="EMBL/GenBank/DDBJ databases">
        <title>The draft genome of Geobacter pelophilus DSM 12255.</title>
        <authorList>
            <person name="Xu Z."/>
            <person name="Masuda Y."/>
            <person name="Itoh H."/>
            <person name="Senoo K."/>
        </authorList>
    </citation>
    <scope>NUCLEOTIDE SEQUENCE [LARGE SCALE GENOMIC DNA]</scope>
    <source>
        <strain evidence="7 8">DSM 12255</strain>
    </source>
</reference>
<dbReference type="EMBL" id="JAHCVJ010000002">
    <property type="protein sequence ID" value="MBT0664083.1"/>
    <property type="molecule type" value="Genomic_DNA"/>
</dbReference>
<gene>
    <name evidence="7" type="ORF">KI809_07185</name>
</gene>
<dbReference type="AlphaFoldDB" id="A0AAW4KZK4"/>
<dbReference type="SMART" id="SM00283">
    <property type="entry name" value="MA"/>
    <property type="match status" value="1"/>
</dbReference>
<dbReference type="PANTHER" id="PTHR43531:SF11">
    <property type="entry name" value="METHYL-ACCEPTING CHEMOTAXIS PROTEIN 3"/>
    <property type="match status" value="1"/>
</dbReference>
<dbReference type="PRINTS" id="PR00260">
    <property type="entry name" value="CHEMTRNSDUCR"/>
</dbReference>
<organism evidence="7 8">
    <name type="scientific">Geoanaerobacter pelophilus</name>
    <dbReference type="NCBI Taxonomy" id="60036"/>
    <lineage>
        <taxon>Bacteria</taxon>
        <taxon>Pseudomonadati</taxon>
        <taxon>Thermodesulfobacteriota</taxon>
        <taxon>Desulfuromonadia</taxon>
        <taxon>Geobacterales</taxon>
        <taxon>Geobacteraceae</taxon>
        <taxon>Geoanaerobacter</taxon>
    </lineage>
</organism>
<feature type="compositionally biased region" description="Polar residues" evidence="4">
    <location>
        <begin position="236"/>
        <end position="274"/>
    </location>
</feature>
<name>A0AAW4KZK4_9BACT</name>
<dbReference type="InterPro" id="IPR004090">
    <property type="entry name" value="Chemotax_Me-accpt_rcpt"/>
</dbReference>
<dbReference type="GO" id="GO:0005886">
    <property type="term" value="C:plasma membrane"/>
    <property type="evidence" value="ECO:0007669"/>
    <property type="project" value="TreeGrafter"/>
</dbReference>
<dbReference type="GO" id="GO:0006935">
    <property type="term" value="P:chemotaxis"/>
    <property type="evidence" value="ECO:0007669"/>
    <property type="project" value="UniProtKB-KW"/>
</dbReference>
<dbReference type="PROSITE" id="PS50111">
    <property type="entry name" value="CHEMOTAXIS_TRANSDUC_2"/>
    <property type="match status" value="1"/>
</dbReference>
<dbReference type="SMART" id="SM00304">
    <property type="entry name" value="HAMP"/>
    <property type="match status" value="2"/>
</dbReference>
<evidence type="ECO:0000259" key="6">
    <source>
        <dbReference type="PROSITE" id="PS50885"/>
    </source>
</evidence>
<keyword evidence="3" id="KW-0807">Transducer</keyword>
<protein>
    <submittedName>
        <fullName evidence="7">Methyl-accepting chemotaxis protein</fullName>
    </submittedName>
</protein>
<dbReference type="RefSeq" id="WP_214170850.1">
    <property type="nucleotide sequence ID" value="NZ_JAHCVJ010000002.1"/>
</dbReference>
<dbReference type="Gene3D" id="1.20.120.1530">
    <property type="match status" value="1"/>
</dbReference>
<comment type="caution">
    <text evidence="7">The sequence shown here is derived from an EMBL/GenBank/DDBJ whole genome shotgun (WGS) entry which is preliminary data.</text>
</comment>
<dbReference type="Gene3D" id="1.10.287.950">
    <property type="entry name" value="Methyl-accepting chemotaxis protein"/>
    <property type="match status" value="2"/>
</dbReference>
<proteinExistence type="inferred from homology"/>
<keyword evidence="1" id="KW-0145">Chemotaxis</keyword>
<evidence type="ECO:0000313" key="8">
    <source>
        <dbReference type="Proteomes" id="UP000811899"/>
    </source>
</evidence>
<evidence type="ECO:0000256" key="1">
    <source>
        <dbReference type="ARBA" id="ARBA00022500"/>
    </source>
</evidence>
<feature type="domain" description="Methyl-accepting transducer" evidence="5">
    <location>
        <begin position="206"/>
        <end position="516"/>
    </location>
</feature>
<feature type="region of interest" description="Disordered" evidence="4">
    <location>
        <begin position="218"/>
        <end position="274"/>
    </location>
</feature>
<accession>A0AAW4KZK4</accession>
<feature type="domain" description="HAMP" evidence="6">
    <location>
        <begin position="149"/>
        <end position="201"/>
    </location>
</feature>
<evidence type="ECO:0000256" key="3">
    <source>
        <dbReference type="PROSITE-ProRule" id="PRU00284"/>
    </source>
</evidence>
<dbReference type="PROSITE" id="PS50885">
    <property type="entry name" value="HAMP"/>
    <property type="match status" value="1"/>
</dbReference>
<sequence length="540" mass="58252">MKTKASTVADPIRGIRVHDEIQKLAEAMMNGELDKRGDCSCYRGEDAELIGLVNRMLDTLVTPLRVAAGAIDEIAHGRIPPFIIDDYKGEYDSIKRNLNTLLATLYGLHSETRNLIVSIEEGKLMTRGNNWDFEGIWNDLIGGVNGTLDAVTHPVSEASDVLGRLAGYDLSARMRGHYHGDHAVIKKAMNTTAEALHSAISQVSETVELVSDVGNRITKSSQSVSSGAAEQERQLSETSQNLVHMAAASTNSARNTDVARQTAQSAADSVTTAKESMERMLEAMADIRSSADNTAVIVQEIEAIAKETDTLSTSAADKAVRVRSSAGGFGVVANEIRNLSMRCETAAAKMEDFRKNIRLDASLDPSETGRFMDEFQYLIDDLDNIAMLSNLLGVNAAIEAAHVEGAGNDFEVLTDEIRQLARRSTDAAKRTDNLIQNSVVLSRKGEALSREIDGHLAGAVEGAYTIGSLTEEMSLASQDQASGIEQINRAVAQINEVTRQNAGSAFESSEAAHNLEQQVKKLSLMVNKFKLEGEPAATAA</sequence>
<dbReference type="SUPFAM" id="SSF58104">
    <property type="entry name" value="Methyl-accepting chemotaxis protein (MCP) signaling domain"/>
    <property type="match status" value="2"/>
</dbReference>
<feature type="compositionally biased region" description="Polar residues" evidence="4">
    <location>
        <begin position="218"/>
        <end position="228"/>
    </location>
</feature>
<dbReference type="InterPro" id="IPR004089">
    <property type="entry name" value="MCPsignal_dom"/>
</dbReference>
<evidence type="ECO:0000256" key="2">
    <source>
        <dbReference type="ARBA" id="ARBA00029447"/>
    </source>
</evidence>
<dbReference type="GO" id="GO:0004888">
    <property type="term" value="F:transmembrane signaling receptor activity"/>
    <property type="evidence" value="ECO:0007669"/>
    <property type="project" value="InterPro"/>
</dbReference>
<dbReference type="Pfam" id="PF18947">
    <property type="entry name" value="HAMP_2"/>
    <property type="match status" value="2"/>
</dbReference>
<keyword evidence="8" id="KW-1185">Reference proteome</keyword>
<dbReference type="InterPro" id="IPR051310">
    <property type="entry name" value="MCP_chemotaxis"/>
</dbReference>
<comment type="similarity">
    <text evidence="2">Belongs to the methyl-accepting chemotaxis (MCP) protein family.</text>
</comment>
<dbReference type="InterPro" id="IPR003660">
    <property type="entry name" value="HAMP_dom"/>
</dbReference>
<evidence type="ECO:0000256" key="4">
    <source>
        <dbReference type="SAM" id="MobiDB-lite"/>
    </source>
</evidence>
<dbReference type="PANTHER" id="PTHR43531">
    <property type="entry name" value="PROTEIN ICFG"/>
    <property type="match status" value="1"/>
</dbReference>
<dbReference type="GO" id="GO:0007165">
    <property type="term" value="P:signal transduction"/>
    <property type="evidence" value="ECO:0007669"/>
    <property type="project" value="UniProtKB-KW"/>
</dbReference>
<dbReference type="Proteomes" id="UP000811899">
    <property type="component" value="Unassembled WGS sequence"/>
</dbReference>
<dbReference type="Pfam" id="PF00015">
    <property type="entry name" value="MCPsignal"/>
    <property type="match status" value="2"/>
</dbReference>